<sequence>MLPSKFNSSNESSNSSNIMNSIINNFSSESSSPDNKNIKGPLDDSKEDLNSKDSEDFKEINNKDELNLNNDGDSNTNSNEEYASSNSISKILNPEENTKIKKYFCPTCNQGFTRKHNMISHELIHSQVKPHICSVCSANFRRIHDLKRHEKLHTGEKPYKCDYCQRSFARPDSLTRHQNSQNACPGLNKMKQAHGAVVLPRQIPQQLPNQLPPSNQSSMSPNNRYLNMSTASSSNPPNSTNYPYEPSGHSTDTYRSDERYSRDNSRRDKFELPPIRNLNNRNPDKRHVTTSDNHNSGYTTTTTTITTTHHNEPGKDENEERMKHDYEHNLAVQRYQEENRRNENDRKRTEGDQAKNLSSNSGSTKSNPQQTSGFEESEHSRPNLYPSGSFNNQNQQFGTYNNQYNNNPYNNSYGGQYQNQYPNQNFNQMQNQNQNQFRNPMPRNVDDRRRAYDYSDDYISLSKYNDLALYTQSLEESLNKINNRIQNLEDENVDNRIDRERLKQIKDERRKRKRKLNIDDSGT</sequence>
<organism evidence="1 2">
    <name type="scientific">[Candida] jaroonii</name>
    <dbReference type="NCBI Taxonomy" id="467808"/>
    <lineage>
        <taxon>Eukaryota</taxon>
        <taxon>Fungi</taxon>
        <taxon>Dikarya</taxon>
        <taxon>Ascomycota</taxon>
        <taxon>Saccharomycotina</taxon>
        <taxon>Pichiomycetes</taxon>
        <taxon>Debaryomycetaceae</taxon>
        <taxon>Yamadazyma</taxon>
    </lineage>
</organism>
<protein>
    <submittedName>
        <fullName evidence="1">Uncharacterized protein</fullName>
    </submittedName>
</protein>
<dbReference type="Proteomes" id="UP001152531">
    <property type="component" value="Unassembled WGS sequence"/>
</dbReference>
<dbReference type="EMBL" id="CALSDN010000004">
    <property type="protein sequence ID" value="CAH6720789.1"/>
    <property type="molecule type" value="Genomic_DNA"/>
</dbReference>
<name>A0ACA9Y8L6_9ASCO</name>
<proteinExistence type="predicted"/>
<evidence type="ECO:0000313" key="1">
    <source>
        <dbReference type="EMBL" id="CAH6720789.1"/>
    </source>
</evidence>
<keyword evidence="2" id="KW-1185">Reference proteome</keyword>
<comment type="caution">
    <text evidence="1">The sequence shown here is derived from an EMBL/GenBank/DDBJ whole genome shotgun (WGS) entry which is preliminary data.</text>
</comment>
<reference evidence="1" key="1">
    <citation type="submission" date="2022-06" db="EMBL/GenBank/DDBJ databases">
        <authorList>
            <person name="Legras J.-L."/>
            <person name="Devillers H."/>
            <person name="Grondin C."/>
        </authorList>
    </citation>
    <scope>NUCLEOTIDE SEQUENCE</scope>
    <source>
        <strain evidence="1">CLIB 1444</strain>
    </source>
</reference>
<gene>
    <name evidence="1" type="ORF">CLIB1444_04S07998</name>
</gene>
<accession>A0ACA9Y8L6</accession>
<evidence type="ECO:0000313" key="2">
    <source>
        <dbReference type="Proteomes" id="UP001152531"/>
    </source>
</evidence>